<dbReference type="OrthoDB" id="9803238at2"/>
<dbReference type="CDD" id="cd03786">
    <property type="entry name" value="GTB_UDP-GlcNAc_2-Epimerase"/>
    <property type="match status" value="1"/>
</dbReference>
<dbReference type="Pfam" id="PF02350">
    <property type="entry name" value="Epimerase_2"/>
    <property type="match status" value="1"/>
</dbReference>
<dbReference type="PANTHER" id="PTHR43174:SF1">
    <property type="entry name" value="UDP-N-ACETYLGLUCOSAMINE 2-EPIMERASE"/>
    <property type="match status" value="1"/>
</dbReference>
<gene>
    <name evidence="3" type="ORF">FZC85_16015</name>
</gene>
<evidence type="ECO:0000313" key="3">
    <source>
        <dbReference type="EMBL" id="TYS84859.1"/>
    </source>
</evidence>
<proteinExistence type="inferred from homology"/>
<comment type="similarity">
    <text evidence="1">Belongs to the UDP-N-acetylglucosamine 2-epimerase family.</text>
</comment>
<comment type="caution">
    <text evidence="3">The sequence shown here is derived from an EMBL/GenBank/DDBJ whole genome shotgun (WGS) entry which is preliminary data.</text>
</comment>
<dbReference type="EC" id="5.1.3.14" evidence="3"/>
<dbReference type="Gene3D" id="3.40.50.2000">
    <property type="entry name" value="Glycogen Phosphorylase B"/>
    <property type="match status" value="2"/>
</dbReference>
<sequence>MKIVTVLGTRPEIIRLSVIMKKLDLLADDHIIVHSGQNFTHSLNGIFFKELGLREPDYVLSGKQQSLGEQLASLFKELEKILLKEKPDKVLVLGDTNSGLSAILAERMMIPVVHMEAGNRCFDLNVPEEKNRKIIDAVSSYNLVYTPYSKTNLLNEGMTSSKIIITGNPIFEVLNQYDVQIEGSEILQELALEKKDYFLATIHRAENVDNPAHLSTIVNALNQLADTYKKRIILSTHPRTRSKLHSSPHLQLHPLIELHEPFGFFDFIKLEKNAFCVLTDSGTVQEECCIFHIPTVTVRKTTERPETVDCGSNFISGLKETAILNGVNVMCSKPSKWVCPAEYLDTNVSDKVINILLGGSDIVY</sequence>
<evidence type="ECO:0000259" key="2">
    <source>
        <dbReference type="Pfam" id="PF02350"/>
    </source>
</evidence>
<dbReference type="InterPro" id="IPR003331">
    <property type="entry name" value="UDP_GlcNAc_Epimerase_2_dom"/>
</dbReference>
<protein>
    <submittedName>
        <fullName evidence="3">UDP-N-acetylglucosamine 2-epimerase (Non-hydrolyzing)</fullName>
        <ecNumber evidence="3">5.1.3.14</ecNumber>
    </submittedName>
</protein>
<feature type="domain" description="UDP-N-acetylglucosamine 2-epimerase" evidence="2">
    <location>
        <begin position="29"/>
        <end position="356"/>
    </location>
</feature>
<dbReference type="STRING" id="189382.BHE18_05750"/>
<accession>A0A5D4TT62</accession>
<dbReference type="RefSeq" id="WP_148969283.1">
    <property type="nucleotide sequence ID" value="NZ_JBNIKW010000003.1"/>
</dbReference>
<dbReference type="NCBIfam" id="TIGR00236">
    <property type="entry name" value="wecB"/>
    <property type="match status" value="1"/>
</dbReference>
<organism evidence="3 4">
    <name type="scientific">Rossellomorea aquimaris</name>
    <dbReference type="NCBI Taxonomy" id="189382"/>
    <lineage>
        <taxon>Bacteria</taxon>
        <taxon>Bacillati</taxon>
        <taxon>Bacillota</taxon>
        <taxon>Bacilli</taxon>
        <taxon>Bacillales</taxon>
        <taxon>Bacillaceae</taxon>
        <taxon>Rossellomorea</taxon>
    </lineage>
</organism>
<keyword evidence="1 3" id="KW-0413">Isomerase</keyword>
<dbReference type="Proteomes" id="UP000324269">
    <property type="component" value="Unassembled WGS sequence"/>
</dbReference>
<evidence type="ECO:0000313" key="4">
    <source>
        <dbReference type="Proteomes" id="UP000324269"/>
    </source>
</evidence>
<dbReference type="GO" id="GO:0008761">
    <property type="term" value="F:UDP-N-acetylglucosamine 2-epimerase activity"/>
    <property type="evidence" value="ECO:0007669"/>
    <property type="project" value="UniProtKB-EC"/>
</dbReference>
<name>A0A5D4TT62_9BACI</name>
<evidence type="ECO:0000256" key="1">
    <source>
        <dbReference type="RuleBase" id="RU003513"/>
    </source>
</evidence>
<dbReference type="AlphaFoldDB" id="A0A5D4TT62"/>
<dbReference type="SUPFAM" id="SSF53756">
    <property type="entry name" value="UDP-Glycosyltransferase/glycogen phosphorylase"/>
    <property type="match status" value="1"/>
</dbReference>
<dbReference type="PANTHER" id="PTHR43174">
    <property type="entry name" value="UDP-N-ACETYLGLUCOSAMINE 2-EPIMERASE"/>
    <property type="match status" value="1"/>
</dbReference>
<reference evidence="3 4" key="1">
    <citation type="submission" date="2019-08" db="EMBL/GenBank/DDBJ databases">
        <title>Bacillus genomes from the desert of Cuatro Cienegas, Coahuila.</title>
        <authorList>
            <person name="Olmedo-Alvarez G."/>
        </authorList>
    </citation>
    <scope>NUCLEOTIDE SEQUENCE [LARGE SCALE GENOMIC DNA]</scope>
    <source>
        <strain evidence="3 4">CH87b_3T</strain>
    </source>
</reference>
<dbReference type="EMBL" id="VTEZ01000004">
    <property type="protein sequence ID" value="TYS84859.1"/>
    <property type="molecule type" value="Genomic_DNA"/>
</dbReference>
<dbReference type="InterPro" id="IPR029767">
    <property type="entry name" value="WecB-like"/>
</dbReference>